<dbReference type="HOGENOM" id="CLU_2101257_0_0_1"/>
<dbReference type="Gramene" id="PGSC0003DMT400069347">
    <property type="protein sequence ID" value="PGSC0003DMT400069347"/>
    <property type="gene ID" value="PGSC0003DMG401026974"/>
</dbReference>
<organism evidence="1 2">
    <name type="scientific">Solanum tuberosum</name>
    <name type="common">Potato</name>
    <dbReference type="NCBI Taxonomy" id="4113"/>
    <lineage>
        <taxon>Eukaryota</taxon>
        <taxon>Viridiplantae</taxon>
        <taxon>Streptophyta</taxon>
        <taxon>Embryophyta</taxon>
        <taxon>Tracheophyta</taxon>
        <taxon>Spermatophyta</taxon>
        <taxon>Magnoliopsida</taxon>
        <taxon>eudicotyledons</taxon>
        <taxon>Gunneridae</taxon>
        <taxon>Pentapetalae</taxon>
        <taxon>asterids</taxon>
        <taxon>lamiids</taxon>
        <taxon>Solanales</taxon>
        <taxon>Solanaceae</taxon>
        <taxon>Solanoideae</taxon>
        <taxon>Solaneae</taxon>
        <taxon>Solanum</taxon>
    </lineage>
</organism>
<reference evidence="1" key="2">
    <citation type="submission" date="2015-06" db="UniProtKB">
        <authorList>
            <consortium name="EnsemblPlants"/>
        </authorList>
    </citation>
    <scope>IDENTIFICATION</scope>
    <source>
        <strain evidence="1">DM1-3 516 R44</strain>
    </source>
</reference>
<proteinExistence type="predicted"/>
<dbReference type="EnsemblPlants" id="PGSC0003DMT400069347">
    <property type="protein sequence ID" value="PGSC0003DMT400069347"/>
    <property type="gene ID" value="PGSC0003DMG401026974"/>
</dbReference>
<protein>
    <submittedName>
        <fullName evidence="1">Uncharacterized protein</fullName>
    </submittedName>
</protein>
<evidence type="ECO:0000313" key="1">
    <source>
        <dbReference type="EnsemblPlants" id="PGSC0003DMT400069347"/>
    </source>
</evidence>
<accession>M1CKB8</accession>
<keyword evidence="2" id="KW-1185">Reference proteome</keyword>
<sequence length="116" mass="13002">MLYEEVKGELVAIAGFITFLQLVLSFSSVHPRRKNATSGNVTIANISPCFLVRHVNLKLQSESDATDPTELNIELKIARPLDDRTWKGHAHSLLGKSRIPDVYDKIEDSNKGEKEK</sequence>
<name>M1CKB8_SOLTU</name>
<dbReference type="Proteomes" id="UP000011115">
    <property type="component" value="Unassembled WGS sequence"/>
</dbReference>
<reference evidence="2" key="1">
    <citation type="journal article" date="2011" name="Nature">
        <title>Genome sequence and analysis of the tuber crop potato.</title>
        <authorList>
            <consortium name="The Potato Genome Sequencing Consortium"/>
        </authorList>
    </citation>
    <scope>NUCLEOTIDE SEQUENCE [LARGE SCALE GENOMIC DNA]</scope>
    <source>
        <strain evidence="2">cv. DM1-3 516 R44</strain>
    </source>
</reference>
<dbReference type="PaxDb" id="4113-PGSC0003DMT400069347"/>
<dbReference type="AlphaFoldDB" id="M1CKB8"/>
<evidence type="ECO:0000313" key="2">
    <source>
        <dbReference type="Proteomes" id="UP000011115"/>
    </source>
</evidence>
<dbReference type="InParanoid" id="M1CKB8"/>